<feature type="transmembrane region" description="Helical" evidence="6">
    <location>
        <begin position="15"/>
        <end position="37"/>
    </location>
</feature>
<organism evidence="8 9">
    <name type="scientific">Aspergillus tanneri</name>
    <dbReference type="NCBI Taxonomy" id="1220188"/>
    <lineage>
        <taxon>Eukaryota</taxon>
        <taxon>Fungi</taxon>
        <taxon>Dikarya</taxon>
        <taxon>Ascomycota</taxon>
        <taxon>Pezizomycotina</taxon>
        <taxon>Eurotiomycetes</taxon>
        <taxon>Eurotiomycetidae</taxon>
        <taxon>Eurotiales</taxon>
        <taxon>Aspergillaceae</taxon>
        <taxon>Aspergillus</taxon>
        <taxon>Aspergillus subgen. Circumdati</taxon>
    </lineage>
</organism>
<gene>
    <name evidence="8" type="ORF">ATNIH1004_003717</name>
</gene>
<accession>A0A5M9MYI6</accession>
<reference evidence="8 9" key="1">
    <citation type="submission" date="2019-08" db="EMBL/GenBank/DDBJ databases">
        <title>The genome sequence of a newly discovered highly antifungal drug resistant Aspergillus species, Aspergillus tanneri NIH 1004.</title>
        <authorList>
            <person name="Mounaud S."/>
            <person name="Singh I."/>
            <person name="Joardar V."/>
            <person name="Pakala S."/>
            <person name="Pakala S."/>
            <person name="Venepally P."/>
            <person name="Chung J.K."/>
            <person name="Losada L."/>
            <person name="Nierman W.C."/>
        </authorList>
    </citation>
    <scope>NUCLEOTIDE SEQUENCE [LARGE SCALE GENOMIC DNA]</scope>
    <source>
        <strain evidence="8 9">NIH1004</strain>
    </source>
</reference>
<evidence type="ECO:0000256" key="4">
    <source>
        <dbReference type="ARBA" id="ARBA00023002"/>
    </source>
</evidence>
<dbReference type="Gene3D" id="3.50.50.60">
    <property type="entry name" value="FAD/NAD(P)-binding domain"/>
    <property type="match status" value="1"/>
</dbReference>
<dbReference type="SUPFAM" id="SSF54373">
    <property type="entry name" value="FAD-linked reductases, C-terminal domain"/>
    <property type="match status" value="1"/>
</dbReference>
<comment type="similarity">
    <text evidence="1">Belongs to the paxM FAD-dependent monooxygenase family.</text>
</comment>
<dbReference type="OrthoDB" id="16820at2759"/>
<evidence type="ECO:0000313" key="9">
    <source>
        <dbReference type="Proteomes" id="UP000324241"/>
    </source>
</evidence>
<proteinExistence type="inferred from homology"/>
<evidence type="ECO:0000259" key="7">
    <source>
        <dbReference type="Pfam" id="PF01494"/>
    </source>
</evidence>
<comment type="caution">
    <text evidence="8">The sequence shown here is derived from an EMBL/GenBank/DDBJ whole genome shotgun (WGS) entry which is preliminary data.</text>
</comment>
<dbReference type="InterPro" id="IPR036188">
    <property type="entry name" value="FAD/NAD-bd_sf"/>
</dbReference>
<dbReference type="Pfam" id="PF01494">
    <property type="entry name" value="FAD_binding_3"/>
    <property type="match status" value="2"/>
</dbReference>
<dbReference type="SUPFAM" id="SSF51905">
    <property type="entry name" value="FAD/NAD(P)-binding domain"/>
    <property type="match status" value="1"/>
</dbReference>
<keyword evidence="2" id="KW-0285">Flavoprotein</keyword>
<dbReference type="AlphaFoldDB" id="A0A5M9MYI6"/>
<evidence type="ECO:0000256" key="2">
    <source>
        <dbReference type="ARBA" id="ARBA00022630"/>
    </source>
</evidence>
<keyword evidence="6" id="KW-1133">Transmembrane helix</keyword>
<dbReference type="GO" id="GO:0071949">
    <property type="term" value="F:FAD binding"/>
    <property type="evidence" value="ECO:0007669"/>
    <property type="project" value="InterPro"/>
</dbReference>
<dbReference type="GO" id="GO:0004497">
    <property type="term" value="F:monooxygenase activity"/>
    <property type="evidence" value="ECO:0007669"/>
    <property type="project" value="UniProtKB-KW"/>
</dbReference>
<dbReference type="PANTHER" id="PTHR13789">
    <property type="entry name" value="MONOOXYGENASE"/>
    <property type="match status" value="1"/>
</dbReference>
<feature type="domain" description="FAD-binding" evidence="7">
    <location>
        <begin position="19"/>
        <end position="190"/>
    </location>
</feature>
<dbReference type="RefSeq" id="XP_033430387.1">
    <property type="nucleotide sequence ID" value="XM_033568392.1"/>
</dbReference>
<sequence length="456" mass="50852">MAAPEIQNGDQSVGFQLHLVIVGAGLAGLAAAISARLEGHRVTLLERADQLVEVGAGLQVTPNATRLFHRWGVFDELRSKAAVPSYLAVRRYDGSRLLAYEDRFQEKIIQSYDAPFWDLHRADLQLALVHRAQSLGVNIRLGADVAEVDPQRIIVTTKSGERVQGDLILGADGLWSRTRNVLVQPPLMPKPTGDLAYRIILDLEDIKDPELQKLVSNPSVNFWVGPHSHVVGYSVRQGRTYNLVLLRPDDLPKDVPRASANVEEMRSLFENWDPTWVEHPYARLSTTNRNNIAAYLFTLKQCGIGCISDAFLRLVSTLDTWANSEGTFLLAGDACHPMLPYLAQGANSSLEDGAVLGRLLKYVTSREKLPSALEMYQQLRKSRGETIAKEALEQRASFHMEDGPLQEERDAIFLENLGKVPDCQFPSRWTCPSVQPWLYGYDAVAEADKAYKAHPF</sequence>
<evidence type="ECO:0000256" key="5">
    <source>
        <dbReference type="ARBA" id="ARBA00023033"/>
    </source>
</evidence>
<keyword evidence="4" id="KW-0560">Oxidoreductase</keyword>
<dbReference type="InterPro" id="IPR002938">
    <property type="entry name" value="FAD-bd"/>
</dbReference>
<evidence type="ECO:0000256" key="6">
    <source>
        <dbReference type="SAM" id="Phobius"/>
    </source>
</evidence>
<dbReference type="GeneID" id="54326419"/>
<dbReference type="InterPro" id="IPR050493">
    <property type="entry name" value="FAD-dep_Monooxygenase_BioMet"/>
</dbReference>
<evidence type="ECO:0000256" key="1">
    <source>
        <dbReference type="ARBA" id="ARBA00007992"/>
    </source>
</evidence>
<dbReference type="EMBL" id="QUQM01000001">
    <property type="protein sequence ID" value="KAA8651026.1"/>
    <property type="molecule type" value="Genomic_DNA"/>
</dbReference>
<feature type="domain" description="FAD-binding" evidence="7">
    <location>
        <begin position="324"/>
        <end position="389"/>
    </location>
</feature>
<keyword evidence="3" id="KW-0274">FAD</keyword>
<name>A0A5M9MYI6_9EURO</name>
<dbReference type="PRINTS" id="PR00420">
    <property type="entry name" value="RNGMNOXGNASE"/>
</dbReference>
<keyword evidence="6" id="KW-0472">Membrane</keyword>
<protein>
    <recommendedName>
        <fullName evidence="7">FAD-binding domain-containing protein</fullName>
    </recommendedName>
</protein>
<evidence type="ECO:0000256" key="3">
    <source>
        <dbReference type="ARBA" id="ARBA00022827"/>
    </source>
</evidence>
<evidence type="ECO:0000313" key="8">
    <source>
        <dbReference type="EMBL" id="KAA8651026.1"/>
    </source>
</evidence>
<dbReference type="VEuPathDB" id="FungiDB:EYZ11_010884"/>
<keyword evidence="6" id="KW-0812">Transmembrane</keyword>
<dbReference type="PANTHER" id="PTHR13789:SF238">
    <property type="entry name" value="PUTATIVE (AFU_ORTHOLOGUE AFUA_2G01680)-RELATED"/>
    <property type="match status" value="1"/>
</dbReference>
<dbReference type="Proteomes" id="UP000324241">
    <property type="component" value="Unassembled WGS sequence"/>
</dbReference>
<keyword evidence="5" id="KW-0503">Monooxygenase</keyword>